<organism evidence="2 3">
    <name type="scientific">Acinetobacter lwoffii</name>
    <dbReference type="NCBI Taxonomy" id="28090"/>
    <lineage>
        <taxon>Bacteria</taxon>
        <taxon>Pseudomonadati</taxon>
        <taxon>Pseudomonadota</taxon>
        <taxon>Gammaproteobacteria</taxon>
        <taxon>Moraxellales</taxon>
        <taxon>Moraxellaceae</taxon>
        <taxon>Acinetobacter</taxon>
    </lineage>
</organism>
<comment type="caution">
    <text evidence="2">The sequence shown here is derived from an EMBL/GenBank/DDBJ whole genome shotgun (WGS) entry which is preliminary data.</text>
</comment>
<name>A0AAW3VCH3_ACILW</name>
<dbReference type="EMBL" id="JACHLA010000003">
    <property type="protein sequence ID" value="MBB6362747.1"/>
    <property type="molecule type" value="Genomic_DNA"/>
</dbReference>
<evidence type="ECO:0000313" key="3">
    <source>
        <dbReference type="Proteomes" id="UP000548425"/>
    </source>
</evidence>
<gene>
    <name evidence="2" type="ORF">HNP34_000865</name>
</gene>
<evidence type="ECO:0008006" key="4">
    <source>
        <dbReference type="Google" id="ProtNLM"/>
    </source>
</evidence>
<evidence type="ECO:0000313" key="2">
    <source>
        <dbReference type="EMBL" id="MBB6362747.1"/>
    </source>
</evidence>
<accession>A0AAW3VCH3</accession>
<protein>
    <recommendedName>
        <fullName evidence="4">Spore coat protein U domain-containing protein</fullName>
    </recommendedName>
</protein>
<reference evidence="2 3" key="1">
    <citation type="submission" date="2020-08" db="EMBL/GenBank/DDBJ databases">
        <title>Functional genomics of gut bacteria from endangered species of beetles.</title>
        <authorList>
            <person name="Carlos-Shanley C."/>
        </authorList>
    </citation>
    <scope>NUCLEOTIDE SEQUENCE [LARGE SCALE GENOMIC DNA]</scope>
    <source>
        <strain evidence="2 3">S00127</strain>
    </source>
</reference>
<dbReference type="AlphaFoldDB" id="A0AAW3VCH3"/>
<sequence length="138" mass="15432">MKLKFTVLVFSLLLTSLSHAQRCQIDRSTVSELKLNSSYLSQAATSFIVRCDSSYAIQFNSRNLTSTNGSSYLVNEHNHKIRTQMYISGATSSRWNMPISQPPTSLSKFIVLVQLAEQPSALTPAGVYKDSLYVDLIY</sequence>
<keyword evidence="1" id="KW-0732">Signal</keyword>
<feature type="chain" id="PRO_5043632701" description="Spore coat protein U domain-containing protein" evidence="1">
    <location>
        <begin position="21"/>
        <end position="138"/>
    </location>
</feature>
<feature type="signal peptide" evidence="1">
    <location>
        <begin position="1"/>
        <end position="20"/>
    </location>
</feature>
<evidence type="ECO:0000256" key="1">
    <source>
        <dbReference type="SAM" id="SignalP"/>
    </source>
</evidence>
<proteinExistence type="predicted"/>
<dbReference type="Proteomes" id="UP000548425">
    <property type="component" value="Unassembled WGS sequence"/>
</dbReference>